<name>A0A9D4ZL97_ADICA</name>
<evidence type="ECO:0008006" key="5">
    <source>
        <dbReference type="Google" id="ProtNLM"/>
    </source>
</evidence>
<dbReference type="Gene3D" id="1.25.40.10">
    <property type="entry name" value="Tetratricopeptide repeat domain"/>
    <property type="match status" value="1"/>
</dbReference>
<sequence length="225" mass="25769">MPNKGRARKRWAFFSRCKERVALPNAITYTCIFKTCGSDRGICPTKAGPGSAGLFSADAKRGLLSQMQSPTLVSSRHVALIAGYAQQRQGQEALGFFQQMQREGCTPKYNHLRLYLQDMWHYADADMGKRIHGDIVSQRLLEKNEVLGTILACIPNVVHLRKHRKCLTSLLFRAASLRMHRLQDMHKRSGARKLWTVFSRCEARAISRRSRLRVYLKGMWLFARC</sequence>
<evidence type="ECO:0000313" key="4">
    <source>
        <dbReference type="Proteomes" id="UP000886520"/>
    </source>
</evidence>
<dbReference type="Proteomes" id="UP000886520">
    <property type="component" value="Chromosome 8"/>
</dbReference>
<feature type="repeat" description="PPR" evidence="2">
    <location>
        <begin position="73"/>
        <end position="107"/>
    </location>
</feature>
<organism evidence="3 4">
    <name type="scientific">Adiantum capillus-veneris</name>
    <name type="common">Maidenhair fern</name>
    <dbReference type="NCBI Taxonomy" id="13818"/>
    <lineage>
        <taxon>Eukaryota</taxon>
        <taxon>Viridiplantae</taxon>
        <taxon>Streptophyta</taxon>
        <taxon>Embryophyta</taxon>
        <taxon>Tracheophyta</taxon>
        <taxon>Polypodiopsida</taxon>
        <taxon>Polypodiidae</taxon>
        <taxon>Polypodiales</taxon>
        <taxon>Pteridineae</taxon>
        <taxon>Pteridaceae</taxon>
        <taxon>Vittarioideae</taxon>
        <taxon>Adiantum</taxon>
    </lineage>
</organism>
<keyword evidence="4" id="KW-1185">Reference proteome</keyword>
<proteinExistence type="predicted"/>
<dbReference type="OrthoDB" id="185373at2759"/>
<comment type="caution">
    <text evidence="3">The sequence shown here is derived from an EMBL/GenBank/DDBJ whole genome shotgun (WGS) entry which is preliminary data.</text>
</comment>
<dbReference type="InterPro" id="IPR002885">
    <property type="entry name" value="PPR_rpt"/>
</dbReference>
<dbReference type="PROSITE" id="PS51375">
    <property type="entry name" value="PPR"/>
    <property type="match status" value="1"/>
</dbReference>
<dbReference type="AlphaFoldDB" id="A0A9D4ZL97"/>
<evidence type="ECO:0000256" key="1">
    <source>
        <dbReference type="ARBA" id="ARBA00022737"/>
    </source>
</evidence>
<dbReference type="NCBIfam" id="TIGR00756">
    <property type="entry name" value="PPR"/>
    <property type="match status" value="1"/>
</dbReference>
<evidence type="ECO:0000256" key="2">
    <source>
        <dbReference type="PROSITE-ProRule" id="PRU00708"/>
    </source>
</evidence>
<keyword evidence="1" id="KW-0677">Repeat</keyword>
<reference evidence="3" key="1">
    <citation type="submission" date="2021-01" db="EMBL/GenBank/DDBJ databases">
        <title>Adiantum capillus-veneris genome.</title>
        <authorList>
            <person name="Fang Y."/>
            <person name="Liao Q."/>
        </authorList>
    </citation>
    <scope>NUCLEOTIDE SEQUENCE</scope>
    <source>
        <strain evidence="3">H3</strain>
        <tissue evidence="3">Leaf</tissue>
    </source>
</reference>
<protein>
    <recommendedName>
        <fullName evidence="5">Pentatricopeptide repeat-containing protein</fullName>
    </recommendedName>
</protein>
<evidence type="ECO:0000313" key="3">
    <source>
        <dbReference type="EMBL" id="KAI5076960.1"/>
    </source>
</evidence>
<dbReference type="InterPro" id="IPR011990">
    <property type="entry name" value="TPR-like_helical_dom_sf"/>
</dbReference>
<gene>
    <name evidence="3" type="ORF">GOP47_0009025</name>
</gene>
<dbReference type="EMBL" id="JABFUD020000008">
    <property type="protein sequence ID" value="KAI5076960.1"/>
    <property type="molecule type" value="Genomic_DNA"/>
</dbReference>
<accession>A0A9D4ZL97</accession>